<evidence type="ECO:0000256" key="1">
    <source>
        <dbReference type="ARBA" id="ARBA00008791"/>
    </source>
</evidence>
<dbReference type="Proteomes" id="UP000549911">
    <property type="component" value="Unassembled WGS sequence"/>
</dbReference>
<dbReference type="InterPro" id="IPR006016">
    <property type="entry name" value="UspA"/>
</dbReference>
<name>A0A7Y9KNL5_9ACTN</name>
<dbReference type="AlphaFoldDB" id="A0A7Y9KNL5"/>
<dbReference type="SUPFAM" id="SSF52402">
    <property type="entry name" value="Adenine nucleotide alpha hydrolases-like"/>
    <property type="match status" value="1"/>
</dbReference>
<evidence type="ECO:0000259" key="2">
    <source>
        <dbReference type="Pfam" id="PF00582"/>
    </source>
</evidence>
<dbReference type="EMBL" id="JACCBW010000001">
    <property type="protein sequence ID" value="NYE35846.1"/>
    <property type="molecule type" value="Genomic_DNA"/>
</dbReference>
<proteinExistence type="inferred from homology"/>
<dbReference type="PANTHER" id="PTHR46268:SF6">
    <property type="entry name" value="UNIVERSAL STRESS PROTEIN UP12"/>
    <property type="match status" value="1"/>
</dbReference>
<sequence>MTTRILTGVDDTETALEAARTAARLAVGLGAELHVISAYGKVDAIEVRAEGKEFNVSPEDDARRVAEAVAQVLRDEHGALTVESSPAEGKPAEALVRVAESLDADVIVVGNKRVQGLARVLGSVASDVTQKAHCDVYVAHTHPRG</sequence>
<reference evidence="3 4" key="1">
    <citation type="submission" date="2020-07" db="EMBL/GenBank/DDBJ databases">
        <authorList>
            <person name="Partida-Martinez L."/>
            <person name="Huntemann M."/>
            <person name="Clum A."/>
            <person name="Wang J."/>
            <person name="Palaniappan K."/>
            <person name="Ritter S."/>
            <person name="Chen I.-M."/>
            <person name="Stamatis D."/>
            <person name="Reddy T."/>
            <person name="O'Malley R."/>
            <person name="Daum C."/>
            <person name="Shapiro N."/>
            <person name="Ivanova N."/>
            <person name="Kyrpides N."/>
            <person name="Woyke T."/>
        </authorList>
    </citation>
    <scope>NUCLEOTIDE SEQUENCE [LARGE SCALE GENOMIC DNA]</scope>
    <source>
        <strain evidence="3 4">AT2.17</strain>
    </source>
</reference>
<gene>
    <name evidence="3" type="ORF">F4692_000950</name>
</gene>
<dbReference type="InterPro" id="IPR006015">
    <property type="entry name" value="Universal_stress_UspA"/>
</dbReference>
<organism evidence="3 4">
    <name type="scientific">Nocardioides cavernae</name>
    <dbReference type="NCBI Taxonomy" id="1921566"/>
    <lineage>
        <taxon>Bacteria</taxon>
        <taxon>Bacillati</taxon>
        <taxon>Actinomycetota</taxon>
        <taxon>Actinomycetes</taxon>
        <taxon>Propionibacteriales</taxon>
        <taxon>Nocardioidaceae</taxon>
        <taxon>Nocardioides</taxon>
    </lineage>
</organism>
<protein>
    <submittedName>
        <fullName evidence="3">Nucleotide-binding universal stress UspA family protein</fullName>
    </submittedName>
</protein>
<reference evidence="3 4" key="2">
    <citation type="submission" date="2020-08" db="EMBL/GenBank/DDBJ databases">
        <title>The Agave Microbiome: Exploring the role of microbial communities in plant adaptations to desert environments.</title>
        <authorList>
            <person name="Partida-Martinez L.P."/>
        </authorList>
    </citation>
    <scope>NUCLEOTIDE SEQUENCE [LARGE SCALE GENOMIC DNA]</scope>
    <source>
        <strain evidence="3 4">AT2.17</strain>
    </source>
</reference>
<keyword evidence="4" id="KW-1185">Reference proteome</keyword>
<comment type="similarity">
    <text evidence="1">Belongs to the universal stress protein A family.</text>
</comment>
<dbReference type="PANTHER" id="PTHR46268">
    <property type="entry name" value="STRESS RESPONSE PROTEIN NHAX"/>
    <property type="match status" value="1"/>
</dbReference>
<dbReference type="CDD" id="cd00293">
    <property type="entry name" value="USP-like"/>
    <property type="match status" value="1"/>
</dbReference>
<evidence type="ECO:0000313" key="3">
    <source>
        <dbReference type="EMBL" id="NYE35846.1"/>
    </source>
</evidence>
<dbReference type="PRINTS" id="PR01438">
    <property type="entry name" value="UNVRSLSTRESS"/>
</dbReference>
<feature type="domain" description="UspA" evidence="2">
    <location>
        <begin position="1"/>
        <end position="139"/>
    </location>
</feature>
<evidence type="ECO:0000313" key="4">
    <source>
        <dbReference type="Proteomes" id="UP000549911"/>
    </source>
</evidence>
<dbReference type="Gene3D" id="3.40.50.620">
    <property type="entry name" value="HUPs"/>
    <property type="match status" value="1"/>
</dbReference>
<comment type="caution">
    <text evidence="3">The sequence shown here is derived from an EMBL/GenBank/DDBJ whole genome shotgun (WGS) entry which is preliminary data.</text>
</comment>
<dbReference type="Pfam" id="PF00582">
    <property type="entry name" value="Usp"/>
    <property type="match status" value="1"/>
</dbReference>
<accession>A0A7Y9KNL5</accession>
<dbReference type="RefSeq" id="WP_179618452.1">
    <property type="nucleotide sequence ID" value="NZ_JACCBW010000001.1"/>
</dbReference>
<dbReference type="InterPro" id="IPR014729">
    <property type="entry name" value="Rossmann-like_a/b/a_fold"/>
</dbReference>